<keyword evidence="3" id="KW-1185">Reference proteome</keyword>
<dbReference type="Proteomes" id="UP000324298">
    <property type="component" value="Unassembled WGS sequence"/>
</dbReference>
<dbReference type="GO" id="GO:0015074">
    <property type="term" value="P:DNA integration"/>
    <property type="evidence" value="ECO:0007669"/>
    <property type="project" value="InterPro"/>
</dbReference>
<proteinExistence type="predicted"/>
<evidence type="ECO:0000256" key="1">
    <source>
        <dbReference type="ARBA" id="ARBA00023172"/>
    </source>
</evidence>
<keyword evidence="1" id="KW-0233">DNA recombination</keyword>
<dbReference type="Gene3D" id="1.10.443.10">
    <property type="entry name" value="Intergrase catalytic core"/>
    <property type="match status" value="1"/>
</dbReference>
<gene>
    <name evidence="2" type="ORF">ET418_04645</name>
</gene>
<dbReference type="SUPFAM" id="SSF56349">
    <property type="entry name" value="DNA breaking-rejoining enzymes"/>
    <property type="match status" value="1"/>
</dbReference>
<dbReference type="OrthoDB" id="5830119at2"/>
<accession>A0A5A9XM97</accession>
<protein>
    <submittedName>
        <fullName evidence="2">Site-specific integrase</fullName>
    </submittedName>
</protein>
<evidence type="ECO:0000313" key="3">
    <source>
        <dbReference type="Proteomes" id="UP000324298"/>
    </source>
</evidence>
<dbReference type="RefSeq" id="WP_149306404.1">
    <property type="nucleotide sequence ID" value="NZ_SRSD01000002.1"/>
</dbReference>
<name>A0A5A9XM97_9BACT</name>
<dbReference type="InterPro" id="IPR011010">
    <property type="entry name" value="DNA_brk_join_enz"/>
</dbReference>
<dbReference type="EMBL" id="SRSD01000002">
    <property type="protein sequence ID" value="KAA0894247.1"/>
    <property type="molecule type" value="Genomic_DNA"/>
</dbReference>
<dbReference type="GO" id="GO:0003677">
    <property type="term" value="F:DNA binding"/>
    <property type="evidence" value="ECO:0007669"/>
    <property type="project" value="InterPro"/>
</dbReference>
<dbReference type="AlphaFoldDB" id="A0A5A9XM97"/>
<dbReference type="GO" id="GO:0006310">
    <property type="term" value="P:DNA recombination"/>
    <property type="evidence" value="ECO:0007669"/>
    <property type="project" value="UniProtKB-KW"/>
</dbReference>
<evidence type="ECO:0000313" key="2">
    <source>
        <dbReference type="EMBL" id="KAA0894247.1"/>
    </source>
</evidence>
<organism evidence="2 3">
    <name type="scientific">Oryzomonas rubra</name>
    <dbReference type="NCBI Taxonomy" id="2509454"/>
    <lineage>
        <taxon>Bacteria</taxon>
        <taxon>Pseudomonadati</taxon>
        <taxon>Thermodesulfobacteriota</taxon>
        <taxon>Desulfuromonadia</taxon>
        <taxon>Geobacterales</taxon>
        <taxon>Geobacteraceae</taxon>
        <taxon>Oryzomonas</taxon>
    </lineage>
</organism>
<comment type="caution">
    <text evidence="2">The sequence shown here is derived from an EMBL/GenBank/DDBJ whole genome shotgun (WGS) entry which is preliminary data.</text>
</comment>
<dbReference type="InterPro" id="IPR013762">
    <property type="entry name" value="Integrase-like_cat_sf"/>
</dbReference>
<reference evidence="2 3" key="1">
    <citation type="submission" date="2019-04" db="EMBL/GenBank/DDBJ databases">
        <title>Geobacter ruber sp. nov., ferric-reducing bacteria isolated from paddy soil.</title>
        <authorList>
            <person name="Xu Z."/>
            <person name="Masuda Y."/>
            <person name="Itoh H."/>
            <person name="Senoo K."/>
        </authorList>
    </citation>
    <scope>NUCLEOTIDE SEQUENCE [LARGE SCALE GENOMIC DNA]</scope>
    <source>
        <strain evidence="2 3">Red88</strain>
    </source>
</reference>
<sequence length="462" mass="52854">MKHITAKRNYLLLHDDGRIHYPFSKFLTDEYDNPNTRELVAQSLRICYRFCVANKIELVVRAAKGRCLTYDESKKLLSLCYRPLGEIETLSNKQIVSLTSAKAGKAPKQLRGAVEPNTANKRLLNIANWLDFFFKVFLQPNIDSQSLRDKLKIEYDTTVDQLSTSISGTKQGHHHDIRSIPSPKFLQIISAIYVWPEDIFRTNAGKPSRTWHRDRAMALLACEGLRPGTLGNIARSDFNEQNYHLIIKDNREKLDETTSSTPLLKAGSSTKVNSASEGMIKLWPFTVDAISEYIKEEREPVLSKGLKNRSRGFLLLNERGKPIKHRSTITSMFNRLGKRLSDLGLLDVGNDPYFPNSKEYDFCAYVLRHSSASYFVEEKGTDEKTLDSMKSRYLWTKGSKQPQRYAARALSDKANIDLMEFYEMLTTAVAAKKRSFEQSQTDDIAVDNVKSPFLWHPDYNKD</sequence>